<dbReference type="PANTHER" id="PTHR38687">
    <property type="entry name" value="CELL DIVISION PROTEIN DEDD-RELATED"/>
    <property type="match status" value="1"/>
</dbReference>
<dbReference type="InterPro" id="IPR052521">
    <property type="entry name" value="Cell_div_SPOR-domain"/>
</dbReference>
<dbReference type="PANTHER" id="PTHR38687:SF1">
    <property type="entry name" value="CELL DIVISION PROTEIN DEDD"/>
    <property type="match status" value="1"/>
</dbReference>
<dbReference type="InterPro" id="IPR007730">
    <property type="entry name" value="SPOR-like_dom"/>
</dbReference>
<dbReference type="Gene3D" id="3.30.70.1070">
    <property type="entry name" value="Sporulation related repeat"/>
    <property type="match status" value="1"/>
</dbReference>
<dbReference type="Pfam" id="PF05036">
    <property type="entry name" value="SPOR"/>
    <property type="match status" value="1"/>
</dbReference>
<dbReference type="AlphaFoldDB" id="A0A1B8P3H7"/>
<dbReference type="InterPro" id="IPR036680">
    <property type="entry name" value="SPOR-like_sf"/>
</dbReference>
<dbReference type="GO" id="GO:0030428">
    <property type="term" value="C:cell septum"/>
    <property type="evidence" value="ECO:0007669"/>
    <property type="project" value="TreeGrafter"/>
</dbReference>
<dbReference type="PATRIC" id="fig|2746.7.peg.1220"/>
<keyword evidence="3" id="KW-0132">Cell division</keyword>
<dbReference type="GO" id="GO:0042834">
    <property type="term" value="F:peptidoglycan binding"/>
    <property type="evidence" value="ECO:0007669"/>
    <property type="project" value="InterPro"/>
</dbReference>
<evidence type="ECO:0000256" key="1">
    <source>
        <dbReference type="SAM" id="MobiDB-lite"/>
    </source>
</evidence>
<name>A0A1B8P3H7_HALEL</name>
<evidence type="ECO:0000313" key="4">
    <source>
        <dbReference type="Proteomes" id="UP000092504"/>
    </source>
</evidence>
<sequence>MKYGMRERISGALILIALAVIFVPLLFDDPAPREERPEPTLTIEQPIEVERRDLEEPTPPESLDERSAEQASADAETETEVSRESVAGVTTGGDAENQQATADEESRAPSEDDAASSSQAMADDQDSATEQKEDPIAELARAADERQAAATQGGDWAIQVGSFGQSGNAERLQARLEEQGYPAYRRSRENDLTTVYVGPYASSEVAEGVMGKLKAGLNLQGLLVRTK</sequence>
<organism evidence="3 4">
    <name type="scientific">Halomonas elongata</name>
    <dbReference type="NCBI Taxonomy" id="2746"/>
    <lineage>
        <taxon>Bacteria</taxon>
        <taxon>Pseudomonadati</taxon>
        <taxon>Pseudomonadota</taxon>
        <taxon>Gammaproteobacteria</taxon>
        <taxon>Oceanospirillales</taxon>
        <taxon>Halomonadaceae</taxon>
        <taxon>Halomonas</taxon>
    </lineage>
</organism>
<dbReference type="GO" id="GO:0032153">
    <property type="term" value="C:cell division site"/>
    <property type="evidence" value="ECO:0007669"/>
    <property type="project" value="TreeGrafter"/>
</dbReference>
<keyword evidence="3" id="KW-0131">Cell cycle</keyword>
<dbReference type="Proteomes" id="UP000092504">
    <property type="component" value="Unassembled WGS sequence"/>
</dbReference>
<comment type="caution">
    <text evidence="3">The sequence shown here is derived from an EMBL/GenBank/DDBJ whole genome shotgun (WGS) entry which is preliminary data.</text>
</comment>
<feature type="domain" description="SPOR" evidence="2">
    <location>
        <begin position="150"/>
        <end position="226"/>
    </location>
</feature>
<gene>
    <name evidence="3" type="ORF">A8U91_01183</name>
</gene>
<dbReference type="EMBL" id="MAJD01000001">
    <property type="protein sequence ID" value="OBX36836.1"/>
    <property type="molecule type" value="Genomic_DNA"/>
</dbReference>
<dbReference type="GO" id="GO:0032506">
    <property type="term" value="P:cytokinetic process"/>
    <property type="evidence" value="ECO:0007669"/>
    <property type="project" value="TreeGrafter"/>
</dbReference>
<evidence type="ECO:0000259" key="2">
    <source>
        <dbReference type="PROSITE" id="PS51724"/>
    </source>
</evidence>
<reference evidence="3 4" key="1">
    <citation type="submission" date="2016-06" db="EMBL/GenBank/DDBJ databases">
        <title>Genome sequence of halotolerant plant growth promoting strain of Halomonas elongata HEK1 isolated from salterns of Rann of Kutch, Gujarat, India.</title>
        <authorList>
            <person name="Gaba S."/>
            <person name="Singh R.N."/>
            <person name="Abrol S."/>
            <person name="Kaushik R."/>
            <person name="Saxena A.K."/>
        </authorList>
    </citation>
    <scope>NUCLEOTIDE SEQUENCE [LARGE SCALE GENOMIC DNA]</scope>
    <source>
        <strain evidence="3 4">HEK1</strain>
    </source>
</reference>
<protein>
    <submittedName>
        <fullName evidence="3">Cell division protein DedD</fullName>
    </submittedName>
</protein>
<feature type="region of interest" description="Disordered" evidence="1">
    <location>
        <begin position="29"/>
        <end position="137"/>
    </location>
</feature>
<accession>A0A1B8P3H7</accession>
<proteinExistence type="predicted"/>
<dbReference type="PROSITE" id="PS51724">
    <property type="entry name" value="SPOR"/>
    <property type="match status" value="1"/>
</dbReference>
<dbReference type="SUPFAM" id="SSF110997">
    <property type="entry name" value="Sporulation related repeat"/>
    <property type="match status" value="1"/>
</dbReference>
<evidence type="ECO:0000313" key="3">
    <source>
        <dbReference type="EMBL" id="OBX36836.1"/>
    </source>
</evidence>